<proteinExistence type="predicted"/>
<dbReference type="Pfam" id="PF00057">
    <property type="entry name" value="Ldl_recept_a"/>
    <property type="match status" value="1"/>
</dbReference>
<reference evidence="3 4" key="1">
    <citation type="journal article" date="2024" name="BMC Genomics">
        <title>De novo assembly and annotation of Popillia japonica's genome with initial clues to its potential as an invasive pest.</title>
        <authorList>
            <person name="Cucini C."/>
            <person name="Boschi S."/>
            <person name="Funari R."/>
            <person name="Cardaioli E."/>
            <person name="Iannotti N."/>
            <person name="Marturano G."/>
            <person name="Paoli F."/>
            <person name="Bruttini M."/>
            <person name="Carapelli A."/>
            <person name="Frati F."/>
            <person name="Nardi F."/>
        </authorList>
    </citation>
    <scope>NUCLEOTIDE SEQUENCE [LARGE SCALE GENOMIC DNA]</scope>
    <source>
        <strain evidence="3">DMR45628</strain>
    </source>
</reference>
<feature type="disulfide bond" evidence="2">
    <location>
        <begin position="93"/>
        <end position="105"/>
    </location>
</feature>
<dbReference type="EMBL" id="JASPKY010000877">
    <property type="protein sequence ID" value="KAK9680714.1"/>
    <property type="molecule type" value="Genomic_DNA"/>
</dbReference>
<sequence length="196" mass="22120">MDVGFVRTLFSSEALWHLVLLDQYDHRTKIDNGLDNPEIPGVHPRNRQIRSGQILLRKNLASVQNETDIHISTRSSNKDASWEPTGDPSGAVCPPDMFRCPEGKCIPLGKVCNYQRDCEKAEDELQSCRKCLWRQNWSWQGLALWSWLSVWNLGVVSNLGNLHVWGPQNHEEASSHPGSEAIQRLALLAIVAARCL</sequence>
<keyword evidence="1 2" id="KW-1015">Disulfide bond</keyword>
<evidence type="ECO:0000313" key="4">
    <source>
        <dbReference type="Proteomes" id="UP001458880"/>
    </source>
</evidence>
<comment type="caution">
    <text evidence="2">Lacks conserved residue(s) required for the propagation of feature annotation.</text>
</comment>
<dbReference type="SUPFAM" id="SSF57424">
    <property type="entry name" value="LDL receptor-like module"/>
    <property type="match status" value="1"/>
</dbReference>
<dbReference type="SMART" id="SM00192">
    <property type="entry name" value="LDLa"/>
    <property type="match status" value="1"/>
</dbReference>
<keyword evidence="3" id="KW-0675">Receptor</keyword>
<dbReference type="PROSITE" id="PS50068">
    <property type="entry name" value="LDLRA_2"/>
    <property type="match status" value="1"/>
</dbReference>
<protein>
    <submittedName>
        <fullName evidence="3">Low-density lipoprotein receptor domain class A</fullName>
    </submittedName>
</protein>
<dbReference type="AlphaFoldDB" id="A0AAW1HVI7"/>
<accession>A0AAW1HVI7</accession>
<dbReference type="InterPro" id="IPR023415">
    <property type="entry name" value="LDLR_class-A_CS"/>
</dbReference>
<comment type="caution">
    <text evidence="3">The sequence shown here is derived from an EMBL/GenBank/DDBJ whole genome shotgun (WGS) entry which is preliminary data.</text>
</comment>
<keyword evidence="4" id="KW-1185">Reference proteome</keyword>
<dbReference type="InterPro" id="IPR002172">
    <property type="entry name" value="LDrepeatLR_classA_rpt"/>
</dbReference>
<dbReference type="CDD" id="cd00112">
    <property type="entry name" value="LDLa"/>
    <property type="match status" value="1"/>
</dbReference>
<name>A0AAW1HVI7_POPJA</name>
<evidence type="ECO:0000256" key="1">
    <source>
        <dbReference type="ARBA" id="ARBA00023157"/>
    </source>
</evidence>
<feature type="disulfide bond" evidence="2">
    <location>
        <begin position="100"/>
        <end position="118"/>
    </location>
</feature>
<organism evidence="3 4">
    <name type="scientific">Popillia japonica</name>
    <name type="common">Japanese beetle</name>
    <dbReference type="NCBI Taxonomy" id="7064"/>
    <lineage>
        <taxon>Eukaryota</taxon>
        <taxon>Metazoa</taxon>
        <taxon>Ecdysozoa</taxon>
        <taxon>Arthropoda</taxon>
        <taxon>Hexapoda</taxon>
        <taxon>Insecta</taxon>
        <taxon>Pterygota</taxon>
        <taxon>Neoptera</taxon>
        <taxon>Endopterygota</taxon>
        <taxon>Coleoptera</taxon>
        <taxon>Polyphaga</taxon>
        <taxon>Scarabaeiformia</taxon>
        <taxon>Scarabaeidae</taxon>
        <taxon>Rutelinae</taxon>
        <taxon>Popillia</taxon>
    </lineage>
</organism>
<dbReference type="InterPro" id="IPR036055">
    <property type="entry name" value="LDL_receptor-like_sf"/>
</dbReference>
<dbReference type="PROSITE" id="PS01209">
    <property type="entry name" value="LDLRA_1"/>
    <property type="match status" value="1"/>
</dbReference>
<dbReference type="Proteomes" id="UP001458880">
    <property type="component" value="Unassembled WGS sequence"/>
</dbReference>
<dbReference type="Gene3D" id="4.10.400.10">
    <property type="entry name" value="Low-density Lipoprotein Receptor"/>
    <property type="match status" value="1"/>
</dbReference>
<keyword evidence="3" id="KW-0449">Lipoprotein</keyword>
<evidence type="ECO:0000313" key="3">
    <source>
        <dbReference type="EMBL" id="KAK9680714.1"/>
    </source>
</evidence>
<evidence type="ECO:0000256" key="2">
    <source>
        <dbReference type="PROSITE-ProRule" id="PRU00124"/>
    </source>
</evidence>
<gene>
    <name evidence="3" type="ORF">QE152_g38869</name>
</gene>